<feature type="transmembrane region" description="Helical" evidence="2">
    <location>
        <begin position="33"/>
        <end position="53"/>
    </location>
</feature>
<keyword evidence="2" id="KW-1133">Transmembrane helix</keyword>
<keyword evidence="2" id="KW-0812">Transmembrane</keyword>
<accession>A0AAV2G010</accession>
<dbReference type="EMBL" id="OZ034820">
    <property type="protein sequence ID" value="CAL1403148.1"/>
    <property type="molecule type" value="Genomic_DNA"/>
</dbReference>
<dbReference type="Proteomes" id="UP001497516">
    <property type="component" value="Chromosome 7"/>
</dbReference>
<keyword evidence="4" id="KW-1185">Reference proteome</keyword>
<keyword evidence="2" id="KW-0472">Membrane</keyword>
<gene>
    <name evidence="3" type="ORF">LTRI10_LOCUS43098</name>
</gene>
<feature type="region of interest" description="Disordered" evidence="1">
    <location>
        <begin position="126"/>
        <end position="241"/>
    </location>
</feature>
<evidence type="ECO:0000256" key="1">
    <source>
        <dbReference type="SAM" id="MobiDB-lite"/>
    </source>
</evidence>
<feature type="region of interest" description="Disordered" evidence="1">
    <location>
        <begin position="57"/>
        <end position="109"/>
    </location>
</feature>
<name>A0AAV2G010_9ROSI</name>
<feature type="compositionally biased region" description="Low complexity" evidence="1">
    <location>
        <begin position="159"/>
        <end position="183"/>
    </location>
</feature>
<organism evidence="3 4">
    <name type="scientific">Linum trigynum</name>
    <dbReference type="NCBI Taxonomy" id="586398"/>
    <lineage>
        <taxon>Eukaryota</taxon>
        <taxon>Viridiplantae</taxon>
        <taxon>Streptophyta</taxon>
        <taxon>Embryophyta</taxon>
        <taxon>Tracheophyta</taxon>
        <taxon>Spermatophyta</taxon>
        <taxon>Magnoliopsida</taxon>
        <taxon>eudicotyledons</taxon>
        <taxon>Gunneridae</taxon>
        <taxon>Pentapetalae</taxon>
        <taxon>rosids</taxon>
        <taxon>fabids</taxon>
        <taxon>Malpighiales</taxon>
        <taxon>Linaceae</taxon>
        <taxon>Linum</taxon>
    </lineage>
</organism>
<feature type="compositionally biased region" description="Basic residues" evidence="1">
    <location>
        <begin position="146"/>
        <end position="157"/>
    </location>
</feature>
<evidence type="ECO:0000256" key="2">
    <source>
        <dbReference type="SAM" id="Phobius"/>
    </source>
</evidence>
<feature type="compositionally biased region" description="Gly residues" evidence="1">
    <location>
        <begin position="133"/>
        <end position="143"/>
    </location>
</feature>
<protein>
    <submittedName>
        <fullName evidence="3">Uncharacterized protein</fullName>
    </submittedName>
</protein>
<evidence type="ECO:0000313" key="3">
    <source>
        <dbReference type="EMBL" id="CAL1403148.1"/>
    </source>
</evidence>
<dbReference type="AlphaFoldDB" id="A0AAV2G010"/>
<feature type="compositionally biased region" description="Low complexity" evidence="1">
    <location>
        <begin position="83"/>
        <end position="92"/>
    </location>
</feature>
<feature type="compositionally biased region" description="Basic and acidic residues" evidence="1">
    <location>
        <begin position="96"/>
        <end position="109"/>
    </location>
</feature>
<sequence>MRHYRGCLRAWDNHHNNLVAMATLINVKTLIKLFFTAFLFFSLLLIISAVVALPPRSPPPRPQPPLRFHPPRDQLAVHRHTTTQRSRSTTTTPAAAKRDHQARDHTRDPAAEAQYQVFHIKNATPFFLDGESGTRGGRRGIGSGYNHRHHHHKRNQRAKTGSGRTSSSGMMKKTRMKMTSTSGKNDDVSRRGSARQFSVMLPKGFVPPSGSSPCHNAKPDESTKGAATATSYSCRLSAAEP</sequence>
<evidence type="ECO:0000313" key="4">
    <source>
        <dbReference type="Proteomes" id="UP001497516"/>
    </source>
</evidence>
<feature type="compositionally biased region" description="Pro residues" evidence="1">
    <location>
        <begin position="57"/>
        <end position="68"/>
    </location>
</feature>
<reference evidence="3 4" key="1">
    <citation type="submission" date="2024-04" db="EMBL/GenBank/DDBJ databases">
        <authorList>
            <person name="Fracassetti M."/>
        </authorList>
    </citation>
    <scope>NUCLEOTIDE SEQUENCE [LARGE SCALE GENOMIC DNA]</scope>
</reference>
<proteinExistence type="predicted"/>